<dbReference type="GO" id="GO:0003886">
    <property type="term" value="F:DNA (cytosine-5-)-methyltransferase activity"/>
    <property type="evidence" value="ECO:0007669"/>
    <property type="project" value="UniProtKB-EC"/>
</dbReference>
<dbReference type="STRING" id="1640674.SAMN05216323_100856"/>
<evidence type="ECO:0000256" key="1">
    <source>
        <dbReference type="ARBA" id="ARBA00022603"/>
    </source>
</evidence>
<dbReference type="InterPro" id="IPR031303">
    <property type="entry name" value="C5_meth_CS"/>
</dbReference>
<comment type="catalytic activity">
    <reaction evidence="5 8">
        <text>a 2'-deoxycytidine in DNA + S-adenosyl-L-methionine = a 5-methyl-2'-deoxycytidine in DNA + S-adenosyl-L-homocysteine + H(+)</text>
        <dbReference type="Rhea" id="RHEA:13681"/>
        <dbReference type="Rhea" id="RHEA-COMP:11369"/>
        <dbReference type="Rhea" id="RHEA-COMP:11370"/>
        <dbReference type="ChEBI" id="CHEBI:15378"/>
        <dbReference type="ChEBI" id="CHEBI:57856"/>
        <dbReference type="ChEBI" id="CHEBI:59789"/>
        <dbReference type="ChEBI" id="CHEBI:85452"/>
        <dbReference type="ChEBI" id="CHEBI:85454"/>
        <dbReference type="EC" id="2.1.1.37"/>
    </reaction>
</comment>
<evidence type="ECO:0000256" key="7">
    <source>
        <dbReference type="RuleBase" id="RU000416"/>
    </source>
</evidence>
<dbReference type="EMBL" id="FMYP01000008">
    <property type="protein sequence ID" value="SDB90844.1"/>
    <property type="molecule type" value="Genomic_DNA"/>
</dbReference>
<accession>A0A1G6H9M5</accession>
<dbReference type="SUPFAM" id="SSF53335">
    <property type="entry name" value="S-adenosyl-L-methionine-dependent methyltransferases"/>
    <property type="match status" value="1"/>
</dbReference>
<protein>
    <recommendedName>
        <fullName evidence="8">Cytosine-specific methyltransferase</fullName>
        <ecNumber evidence="8">2.1.1.37</ecNumber>
    </recommendedName>
</protein>
<dbReference type="PANTHER" id="PTHR46098:SF1">
    <property type="entry name" value="TRNA (CYTOSINE(38)-C(5))-METHYLTRANSFERASE"/>
    <property type="match status" value="1"/>
</dbReference>
<evidence type="ECO:0000256" key="5">
    <source>
        <dbReference type="ARBA" id="ARBA00047422"/>
    </source>
</evidence>
<dbReference type="InterPro" id="IPR050750">
    <property type="entry name" value="C5-MTase"/>
</dbReference>
<keyword evidence="4" id="KW-0680">Restriction system</keyword>
<keyword evidence="2 6" id="KW-0808">Transferase</keyword>
<proteinExistence type="inferred from homology"/>
<evidence type="ECO:0000256" key="4">
    <source>
        <dbReference type="ARBA" id="ARBA00022747"/>
    </source>
</evidence>
<sequence>MEKFKFIDLFAGIGGFHVAMEKLGGECVFASEINKFSIATYQENYGMDAGFDICQVAEEEIPAHDVLCGGFPCQAFSKAGKQAGFVDTRGTLFFEIERILKFHRPKYIVLENVRNLVSHDGGNTWRVISAKLKELGYLITESPIIMSPHQLGIPQLRERVYILGILKEHTLLDTLIIDIPTPVKHKTNAKKMLDGKGGDEYRISDYEEMVLDAWDDFMQGIDKKVIGFPVWSEEFRATYDYSKLPLWKQGFIAKNRELYQRNKPFLDGWFKKHDNLEKFVPTHTKFEWQAGDSIKSLWEGIIQFRPSGIRVKRPTEFPALVAMVHIPIIGWEKRRLTPREAANLQSFPKNFKINSNPQQAYKQFGNSVNVEVVKFLADQLFQLGKNT</sequence>
<gene>
    <name evidence="9" type="ORF">SAMN05216323_100856</name>
</gene>
<dbReference type="RefSeq" id="WP_092435927.1">
    <property type="nucleotide sequence ID" value="NZ_FMYP01000008.1"/>
</dbReference>
<evidence type="ECO:0000256" key="6">
    <source>
        <dbReference type="PROSITE-ProRule" id="PRU01016"/>
    </source>
</evidence>
<evidence type="ECO:0000256" key="2">
    <source>
        <dbReference type="ARBA" id="ARBA00022679"/>
    </source>
</evidence>
<evidence type="ECO:0000313" key="9">
    <source>
        <dbReference type="EMBL" id="SDB90844.1"/>
    </source>
</evidence>
<reference evidence="9 10" key="1">
    <citation type="submission" date="2016-09" db="EMBL/GenBank/DDBJ databases">
        <authorList>
            <person name="Capua I."/>
            <person name="De Benedictis P."/>
            <person name="Joannis T."/>
            <person name="Lombin L.H."/>
            <person name="Cattoli G."/>
        </authorList>
    </citation>
    <scope>NUCLEOTIDE SEQUENCE [LARGE SCALE GENOMIC DNA]</scope>
    <source>
        <strain evidence="9 10">A7P-90m</strain>
    </source>
</reference>
<dbReference type="Proteomes" id="UP000199452">
    <property type="component" value="Unassembled WGS sequence"/>
</dbReference>
<name>A0A1G6H9M5_9BACT</name>
<feature type="active site" evidence="6">
    <location>
        <position position="73"/>
    </location>
</feature>
<dbReference type="InterPro" id="IPR001525">
    <property type="entry name" value="C5_MeTfrase"/>
</dbReference>
<keyword evidence="10" id="KW-1185">Reference proteome</keyword>
<dbReference type="CDD" id="cd00315">
    <property type="entry name" value="Cyt_C5_DNA_methylase"/>
    <property type="match status" value="1"/>
</dbReference>
<evidence type="ECO:0000256" key="8">
    <source>
        <dbReference type="RuleBase" id="RU000417"/>
    </source>
</evidence>
<dbReference type="PRINTS" id="PR00105">
    <property type="entry name" value="C5METTRFRASE"/>
</dbReference>
<dbReference type="PROSITE" id="PS51679">
    <property type="entry name" value="SAM_MT_C5"/>
    <property type="match status" value="1"/>
</dbReference>
<dbReference type="NCBIfam" id="TIGR00675">
    <property type="entry name" value="dcm"/>
    <property type="match status" value="1"/>
</dbReference>
<keyword evidence="1 6" id="KW-0489">Methyltransferase</keyword>
<dbReference type="PROSITE" id="PS00094">
    <property type="entry name" value="C5_MTASE_1"/>
    <property type="match status" value="1"/>
</dbReference>
<dbReference type="AlphaFoldDB" id="A0A1G6H9M5"/>
<dbReference type="PANTHER" id="PTHR46098">
    <property type="entry name" value="TRNA (CYTOSINE(38)-C(5))-METHYLTRANSFERASE"/>
    <property type="match status" value="1"/>
</dbReference>
<comment type="similarity">
    <text evidence="6 7">Belongs to the class I-like SAM-binding methyltransferase superfamily. C5-methyltransferase family.</text>
</comment>
<dbReference type="PROSITE" id="PS00095">
    <property type="entry name" value="C5_MTASE_2"/>
    <property type="match status" value="1"/>
</dbReference>
<dbReference type="Gene3D" id="3.40.50.150">
    <property type="entry name" value="Vaccinia Virus protein VP39"/>
    <property type="match status" value="1"/>
</dbReference>
<evidence type="ECO:0000313" key="10">
    <source>
        <dbReference type="Proteomes" id="UP000199452"/>
    </source>
</evidence>
<dbReference type="OrthoDB" id="32195at2"/>
<dbReference type="InterPro" id="IPR029063">
    <property type="entry name" value="SAM-dependent_MTases_sf"/>
</dbReference>
<organism evidence="9 10">
    <name type="scientific">Williamwhitmania taraxaci</name>
    <dbReference type="NCBI Taxonomy" id="1640674"/>
    <lineage>
        <taxon>Bacteria</taxon>
        <taxon>Pseudomonadati</taxon>
        <taxon>Bacteroidota</taxon>
        <taxon>Bacteroidia</taxon>
        <taxon>Bacteroidales</taxon>
        <taxon>Williamwhitmaniaceae</taxon>
        <taxon>Williamwhitmania</taxon>
    </lineage>
</organism>
<dbReference type="GO" id="GO:0009307">
    <property type="term" value="P:DNA restriction-modification system"/>
    <property type="evidence" value="ECO:0007669"/>
    <property type="project" value="UniProtKB-KW"/>
</dbReference>
<evidence type="ECO:0000256" key="3">
    <source>
        <dbReference type="ARBA" id="ARBA00022691"/>
    </source>
</evidence>
<dbReference type="InterPro" id="IPR018117">
    <property type="entry name" value="C5_DNA_meth_AS"/>
</dbReference>
<dbReference type="Gene3D" id="3.90.120.10">
    <property type="entry name" value="DNA Methylase, subunit A, domain 2"/>
    <property type="match status" value="1"/>
</dbReference>
<dbReference type="Pfam" id="PF00145">
    <property type="entry name" value="DNA_methylase"/>
    <property type="match status" value="1"/>
</dbReference>
<dbReference type="GO" id="GO:0032259">
    <property type="term" value="P:methylation"/>
    <property type="evidence" value="ECO:0007669"/>
    <property type="project" value="UniProtKB-KW"/>
</dbReference>
<dbReference type="EC" id="2.1.1.37" evidence="8"/>
<keyword evidence="3 6" id="KW-0949">S-adenosyl-L-methionine</keyword>